<dbReference type="GO" id="GO:0005975">
    <property type="term" value="P:carbohydrate metabolic process"/>
    <property type="evidence" value="ECO:0007669"/>
    <property type="project" value="InterPro"/>
</dbReference>
<dbReference type="CDD" id="cd04794">
    <property type="entry name" value="euk_LANCL"/>
    <property type="match status" value="1"/>
</dbReference>
<dbReference type="EMBL" id="MSFM01000006">
    <property type="protein sequence ID" value="PKY04077.1"/>
    <property type="molecule type" value="Genomic_DNA"/>
</dbReference>
<feature type="binding site" evidence="1">
    <location>
        <position position="365"/>
    </location>
    <ligand>
        <name>Zn(2+)</name>
        <dbReference type="ChEBI" id="CHEBI:29105"/>
    </ligand>
</feature>
<comment type="caution">
    <text evidence="2">The sequence shown here is derived from an EMBL/GenBank/DDBJ whole genome shotgun (WGS) entry which is preliminary data.</text>
</comment>
<feature type="binding site" evidence="1">
    <location>
        <position position="312"/>
    </location>
    <ligand>
        <name>Zn(2+)</name>
        <dbReference type="ChEBI" id="CHEBI:29105"/>
    </ligand>
</feature>
<dbReference type="Gene3D" id="1.50.10.10">
    <property type="match status" value="1"/>
</dbReference>
<dbReference type="AlphaFoldDB" id="A0A2I1D2J0"/>
<reference evidence="2" key="1">
    <citation type="submission" date="2016-12" db="EMBL/GenBank/DDBJ databases">
        <title>The genomes of Aspergillus section Nigri reveals drivers in fungal speciation.</title>
        <authorList>
            <consortium name="DOE Joint Genome Institute"/>
            <person name="Vesth T.C."/>
            <person name="Nybo J."/>
            <person name="Theobald S."/>
            <person name="Brandl J."/>
            <person name="Frisvad J.C."/>
            <person name="Nielsen K.F."/>
            <person name="Lyhne E.K."/>
            <person name="Kogle M.E."/>
            <person name="Kuo A."/>
            <person name="Riley R."/>
            <person name="Clum A."/>
            <person name="Nolan M."/>
            <person name="Lipzen A."/>
            <person name="Salamov A."/>
            <person name="Henrissat B."/>
            <person name="Wiebenga A."/>
            <person name="De vries R.P."/>
            <person name="Grigoriev I.V."/>
            <person name="Mortensen U.H."/>
            <person name="Andersen M.R."/>
            <person name="Baker S.E."/>
        </authorList>
    </citation>
    <scope>NUCLEOTIDE SEQUENCE</scope>
    <source>
        <strain evidence="2">IBT 28561</strain>
    </source>
</reference>
<sequence length="513" mass="56140">MHPQYYENTLNQIVINETSLQTTLRELQVAVQRGTLLVHEGSPPPSEWGSGGHYVGHPGIAIAFLRLARQASSLADGNDQPPDFRKLVDEYIIPDGPDAPILPARLSPVGSAPVAAVVTRILAAGTFGGAVSDSDISCLRKAVEIALENPPLLPHSGRRMGGDELLYGRGGLLWAVLNIRVLRFDREITKALQPIFDAIPRFVDVVVQAGREGHNDYVQRHGEKDALPLMWAWMEDHYGLGSVHGMAGILAVLLACKPEELDDGSSRNHLPLIADTISGLCKICIANNGHLPTSIPLFSSSSHRKSPLVQICHGSPGLVHLMACARRNAPLVSNYWDPSWDEAIYLASERIWEEGLLYKGGGLCHGFVGNALTLLYMYESFEYDQDLMEKARQNYVDRTETAIDNGQHTQLTSDYLLSRALAFLLHGRQSPPYDGASHVYRMPDRPFSLAEGLSGTVCAWAEACVAVQAKIRKMELEKEGSASALQDDGVFRSLTARMLGFPTLAYYRPTGAV</sequence>
<evidence type="ECO:0000313" key="3">
    <source>
        <dbReference type="Proteomes" id="UP000234254"/>
    </source>
</evidence>
<dbReference type="PANTHER" id="PTHR12736:SF7">
    <property type="entry name" value="LANC-LIKE PROTEIN 3"/>
    <property type="match status" value="1"/>
</dbReference>
<dbReference type="VEuPathDB" id="FungiDB:P168DRAFT_151589"/>
<dbReference type="GO" id="GO:0005886">
    <property type="term" value="C:plasma membrane"/>
    <property type="evidence" value="ECO:0007669"/>
    <property type="project" value="TreeGrafter"/>
</dbReference>
<evidence type="ECO:0000313" key="2">
    <source>
        <dbReference type="EMBL" id="PKY04077.1"/>
    </source>
</evidence>
<dbReference type="InterPro" id="IPR012341">
    <property type="entry name" value="6hp_glycosidase-like_sf"/>
</dbReference>
<dbReference type="GO" id="GO:0046872">
    <property type="term" value="F:metal ion binding"/>
    <property type="evidence" value="ECO:0007669"/>
    <property type="project" value="UniProtKB-KW"/>
</dbReference>
<dbReference type="Proteomes" id="UP000234254">
    <property type="component" value="Unassembled WGS sequence"/>
</dbReference>
<dbReference type="GeneID" id="36540327"/>
<keyword evidence="3" id="KW-1185">Reference proteome</keyword>
<dbReference type="SMART" id="SM01260">
    <property type="entry name" value="LANC_like"/>
    <property type="match status" value="1"/>
</dbReference>
<dbReference type="InterPro" id="IPR007822">
    <property type="entry name" value="LANC-like"/>
</dbReference>
<dbReference type="Pfam" id="PF05147">
    <property type="entry name" value="LANC_like"/>
    <property type="match status" value="1"/>
</dbReference>
<organism evidence="2 3">
    <name type="scientific">Aspergillus campestris (strain IBT 28561)</name>
    <dbReference type="NCBI Taxonomy" id="1392248"/>
    <lineage>
        <taxon>Eukaryota</taxon>
        <taxon>Fungi</taxon>
        <taxon>Dikarya</taxon>
        <taxon>Ascomycota</taxon>
        <taxon>Pezizomycotina</taxon>
        <taxon>Eurotiomycetes</taxon>
        <taxon>Eurotiomycetidae</taxon>
        <taxon>Eurotiales</taxon>
        <taxon>Aspergillaceae</taxon>
        <taxon>Aspergillus</taxon>
        <taxon>Aspergillus subgen. Circumdati</taxon>
    </lineage>
</organism>
<dbReference type="PANTHER" id="PTHR12736">
    <property type="entry name" value="LANC-LIKE PROTEIN"/>
    <property type="match status" value="1"/>
</dbReference>
<evidence type="ECO:0000256" key="1">
    <source>
        <dbReference type="PIRSR" id="PIRSR607822-1"/>
    </source>
</evidence>
<keyword evidence="1" id="KW-0862">Zinc</keyword>
<keyword evidence="1" id="KW-0479">Metal-binding</keyword>
<dbReference type="OrthoDB" id="10257263at2759"/>
<feature type="binding site" evidence="1">
    <location>
        <position position="364"/>
    </location>
    <ligand>
        <name>Zn(2+)</name>
        <dbReference type="ChEBI" id="CHEBI:29105"/>
    </ligand>
</feature>
<protein>
    <submittedName>
        <fullName evidence="2">Lanthionine synthetase C family protein</fullName>
    </submittedName>
</protein>
<accession>A0A2I1D2J0</accession>
<gene>
    <name evidence="2" type="ORF">P168DRAFT_151589</name>
</gene>
<proteinExistence type="predicted"/>
<dbReference type="GO" id="GO:0031179">
    <property type="term" value="P:peptide modification"/>
    <property type="evidence" value="ECO:0007669"/>
    <property type="project" value="InterPro"/>
</dbReference>
<name>A0A2I1D2J0_ASPC2</name>
<dbReference type="RefSeq" id="XP_024692671.1">
    <property type="nucleotide sequence ID" value="XM_024832804.1"/>
</dbReference>
<dbReference type="PRINTS" id="PR01950">
    <property type="entry name" value="LANCSUPER"/>
</dbReference>
<dbReference type="SUPFAM" id="SSF158745">
    <property type="entry name" value="LanC-like"/>
    <property type="match status" value="1"/>
</dbReference>